<reference evidence="6" key="1">
    <citation type="journal article" date="2010" name="Nature">
        <title>The Amphimedon queenslandica genome and the evolution of animal complexity.</title>
        <authorList>
            <person name="Srivastava M."/>
            <person name="Simakov O."/>
            <person name="Chapman J."/>
            <person name="Fahey B."/>
            <person name="Gauthier M.E."/>
            <person name="Mitros T."/>
            <person name="Richards G.S."/>
            <person name="Conaco C."/>
            <person name="Dacre M."/>
            <person name="Hellsten U."/>
            <person name="Larroux C."/>
            <person name="Putnam N.H."/>
            <person name="Stanke M."/>
            <person name="Adamska M."/>
            <person name="Darling A."/>
            <person name="Degnan S.M."/>
            <person name="Oakley T.H."/>
            <person name="Plachetzki D.C."/>
            <person name="Zhai Y."/>
            <person name="Adamski M."/>
            <person name="Calcino A."/>
            <person name="Cummins S.F."/>
            <person name="Goodstein D.M."/>
            <person name="Harris C."/>
            <person name="Jackson D.J."/>
            <person name="Leys S.P."/>
            <person name="Shu S."/>
            <person name="Woodcroft B.J."/>
            <person name="Vervoort M."/>
            <person name="Kosik K.S."/>
            <person name="Manning G."/>
            <person name="Degnan B.M."/>
            <person name="Rokhsar D.S."/>
        </authorList>
    </citation>
    <scope>NUCLEOTIDE SEQUENCE [LARGE SCALE GENOMIC DNA]</scope>
</reference>
<dbReference type="GO" id="GO:0006637">
    <property type="term" value="P:acyl-CoA metabolic process"/>
    <property type="evidence" value="ECO:0007669"/>
    <property type="project" value="InterPro"/>
</dbReference>
<evidence type="ECO:0000259" key="4">
    <source>
        <dbReference type="Pfam" id="PF20789"/>
    </source>
</evidence>
<dbReference type="GO" id="GO:0005782">
    <property type="term" value="C:peroxisomal matrix"/>
    <property type="evidence" value="ECO:0007669"/>
    <property type="project" value="UniProtKB-SubCell"/>
</dbReference>
<name>A0A1X7VL53_AMPQE</name>
<evidence type="ECO:0008006" key="7">
    <source>
        <dbReference type="Google" id="ProtNLM"/>
    </source>
</evidence>
<evidence type="ECO:0000313" key="5">
    <source>
        <dbReference type="EnsemblMetazoa" id="Aqu2.1.40787_001"/>
    </source>
</evidence>
<dbReference type="KEGG" id="aqu:105316570"/>
<dbReference type="InterPro" id="IPR049449">
    <property type="entry name" value="TesB_ACOT8-like_N"/>
</dbReference>
<dbReference type="Pfam" id="PF13622">
    <property type="entry name" value="4HBT_3"/>
    <property type="match status" value="1"/>
</dbReference>
<dbReference type="InterPro" id="IPR042171">
    <property type="entry name" value="Acyl-CoA_hotdog"/>
</dbReference>
<comment type="similarity">
    <text evidence="1">Belongs to the C/M/P thioester hydrolase family.</text>
</comment>
<dbReference type="SUPFAM" id="SSF54637">
    <property type="entry name" value="Thioesterase/thiol ester dehydrase-isomerase"/>
    <property type="match status" value="2"/>
</dbReference>
<feature type="domain" description="Acyl-CoA thioesterase-like N-terminal HotDog" evidence="3">
    <location>
        <begin position="32"/>
        <end position="115"/>
    </location>
</feature>
<dbReference type="EnsemblMetazoa" id="XM_020008705.1">
    <property type="protein sequence ID" value="XP_019864264.1"/>
    <property type="gene ID" value="LOC105316570"/>
</dbReference>
<dbReference type="AlphaFoldDB" id="A0A1X7VL53"/>
<proteinExistence type="inferred from homology"/>
<dbReference type="GO" id="GO:0009062">
    <property type="term" value="P:fatty acid catabolic process"/>
    <property type="evidence" value="ECO:0007669"/>
    <property type="project" value="TreeGrafter"/>
</dbReference>
<dbReference type="Proteomes" id="UP000007879">
    <property type="component" value="Unassembled WGS sequence"/>
</dbReference>
<keyword evidence="2" id="KW-0378">Hydrolase</keyword>
<evidence type="ECO:0000313" key="6">
    <source>
        <dbReference type="Proteomes" id="UP000007879"/>
    </source>
</evidence>
<dbReference type="InterPro" id="IPR049450">
    <property type="entry name" value="ACOT8-like_C"/>
</dbReference>
<evidence type="ECO:0000256" key="1">
    <source>
        <dbReference type="ARBA" id="ARBA00006538"/>
    </source>
</evidence>
<dbReference type="Gene3D" id="2.40.160.210">
    <property type="entry name" value="Acyl-CoA thioesterase, double hotdog domain"/>
    <property type="match status" value="1"/>
</dbReference>
<dbReference type="OrthoDB" id="68328at2759"/>
<evidence type="ECO:0000256" key="2">
    <source>
        <dbReference type="ARBA" id="ARBA00022801"/>
    </source>
</evidence>
<dbReference type="PANTHER" id="PTHR11066:SF34">
    <property type="entry name" value="ACYL-COENZYME A THIOESTERASE 8"/>
    <property type="match status" value="1"/>
</dbReference>
<protein>
    <recommendedName>
        <fullName evidence="7">Acyl-CoA thioesterase II domain-containing protein</fullName>
    </recommendedName>
</protein>
<dbReference type="CDD" id="cd03445">
    <property type="entry name" value="Thioesterase_II_repeat2"/>
    <property type="match status" value="1"/>
</dbReference>
<dbReference type="InterPro" id="IPR003703">
    <property type="entry name" value="Acyl_CoA_thio"/>
</dbReference>
<dbReference type="InParanoid" id="A0A1X7VL53"/>
<accession>A0A1X7VL53</accession>
<evidence type="ECO:0000259" key="3">
    <source>
        <dbReference type="Pfam" id="PF13622"/>
    </source>
</evidence>
<gene>
    <name evidence="5" type="primary">105316570</name>
</gene>
<dbReference type="PANTHER" id="PTHR11066">
    <property type="entry name" value="ACYL-COA THIOESTERASE"/>
    <property type="match status" value="1"/>
</dbReference>
<sequence>MERLSEVSFILRELGNDAFESIGSTHLPGFTGIVFGGHILSLAVKAAALTLSHSSSDRKLVRLIDAVHSSFIRPVKVAASVTYKVYNKKDGALFSHRSVSALQEGKLVFTCFVSFKSVTGNNQTGKVIYNNQEKPSVPGPGHPECLSPEQIRFHDLKNFPFQVYFASPSEWRRKDWDPKDPGAVSPVPMRARLPVWMKSKQPVQRVPSYETNQNNNRLAILLASDYEFGRLIEIADPYLSWDKFATLNVSLWFEDTDVNIDQWHLFDMKLLSATKWASNATLLCMSKIFQKDGALVATAVQQGCFIFSKL</sequence>
<organism evidence="5">
    <name type="scientific">Amphimedon queenslandica</name>
    <name type="common">Sponge</name>
    <dbReference type="NCBI Taxonomy" id="400682"/>
    <lineage>
        <taxon>Eukaryota</taxon>
        <taxon>Metazoa</taxon>
        <taxon>Porifera</taxon>
        <taxon>Demospongiae</taxon>
        <taxon>Heteroscleromorpha</taxon>
        <taxon>Haplosclerida</taxon>
        <taxon>Niphatidae</taxon>
        <taxon>Amphimedon</taxon>
    </lineage>
</organism>
<dbReference type="EnsemblMetazoa" id="Aqu2.1.40787_001">
    <property type="protein sequence ID" value="Aqu2.1.40787_001"/>
    <property type="gene ID" value="Aqu2.1.40787"/>
</dbReference>
<dbReference type="Pfam" id="PF20789">
    <property type="entry name" value="4HBT_3C"/>
    <property type="match status" value="1"/>
</dbReference>
<dbReference type="InterPro" id="IPR029069">
    <property type="entry name" value="HotDog_dom_sf"/>
</dbReference>
<reference evidence="5" key="2">
    <citation type="submission" date="2017-05" db="UniProtKB">
        <authorList>
            <consortium name="EnsemblMetazoa"/>
        </authorList>
    </citation>
    <scope>IDENTIFICATION</scope>
</reference>
<dbReference type="STRING" id="400682.A0A1X7VL53"/>
<dbReference type="GO" id="GO:0047617">
    <property type="term" value="F:fatty acyl-CoA hydrolase activity"/>
    <property type="evidence" value="ECO:0007669"/>
    <property type="project" value="InterPro"/>
</dbReference>
<keyword evidence="6" id="KW-1185">Reference proteome</keyword>
<feature type="domain" description="Acyl-CoA thioesterase-like C-terminal" evidence="4">
    <location>
        <begin position="169"/>
        <end position="304"/>
    </location>
</feature>